<evidence type="ECO:0000256" key="1">
    <source>
        <dbReference type="PIRSR" id="PIRSR004789-50"/>
    </source>
</evidence>
<evidence type="ECO:0000313" key="3">
    <source>
        <dbReference type="EMBL" id="ADK87260.1"/>
    </source>
</evidence>
<dbReference type="Gene3D" id="3.60.21.10">
    <property type="match status" value="1"/>
</dbReference>
<feature type="binding site" evidence="2">
    <location>
        <position position="43"/>
    </location>
    <ligand>
        <name>Fe cation</name>
        <dbReference type="ChEBI" id="CHEBI:24875"/>
        <label>1</label>
    </ligand>
</feature>
<dbReference type="InterPro" id="IPR005235">
    <property type="entry name" value="YmdB-like"/>
</dbReference>
<dbReference type="eggNOG" id="COG1692">
    <property type="taxonomic scope" value="Bacteria"/>
</dbReference>
<dbReference type="PIRSF" id="PIRSF004789">
    <property type="entry name" value="DR1281"/>
    <property type="match status" value="1"/>
</dbReference>
<dbReference type="GeneID" id="66608994"/>
<feature type="binding site" evidence="2">
    <location>
        <position position="44"/>
    </location>
    <ligand>
        <name>Fe cation</name>
        <dbReference type="ChEBI" id="CHEBI:24875"/>
        <label>1</label>
    </ligand>
</feature>
<dbReference type="RefSeq" id="WP_010874705.1">
    <property type="nucleotide sequence ID" value="NZ_CP010546.1"/>
</dbReference>
<dbReference type="Pfam" id="PF13277">
    <property type="entry name" value="YmdB"/>
    <property type="match status" value="1"/>
</dbReference>
<dbReference type="PATRIC" id="fig|722438.3.peg.390"/>
<dbReference type="PaxDb" id="722438-MPNE_0406"/>
<sequence length="281" mass="31431">MMNSIKFIFLGDVYGKAGRNIIKNNLAQLKSKYQADLVIVNAENTTHGKGLSLKHYEFLKEAGVNYITMGNHTWFQKLDLAVVINKKDLVRPLNLDTSFAFHNLGQGSLVFEFNKAKIRITNLLGTSVPLPFKTTNPFKVLKELILKRDCDLHIVDFHAETTSEKNAFCMAFDGYVTTIFGTHTHVPSADLRITPKGSAYITDVGMCGPGFGSVIGANPEQSIRLFCAGSREHFEVSKCGAQLNGVFFEVDVNTKKVIKTEAIRIVEDDPRYLKQDYFNLI</sequence>
<feature type="binding site" evidence="2">
    <location>
        <position position="12"/>
    </location>
    <ligand>
        <name>Fe cation</name>
        <dbReference type="ChEBI" id="CHEBI:24875"/>
        <label>1</label>
    </ligand>
</feature>
<dbReference type="PANTHER" id="PTHR36303:SF1">
    <property type="entry name" value="2',3'-CYCLIC-NUCLEOTIDE 2'-PHOSPHODIESTERASE"/>
    <property type="match status" value="1"/>
</dbReference>
<dbReference type="SUPFAM" id="SSF56300">
    <property type="entry name" value="Metallo-dependent phosphatases"/>
    <property type="match status" value="1"/>
</dbReference>
<evidence type="ECO:0000313" key="4">
    <source>
        <dbReference type="Proteomes" id="UP000007756"/>
    </source>
</evidence>
<organism evidence="3 4">
    <name type="scientific">Mycoplasmoides pneumoniae (strain ATCC 15531 / DSM 23978 / CIP 103766 / NBRC 14401 / NCTC 10119 / FH)</name>
    <name type="common">Mycoplasma pneumoniae</name>
    <dbReference type="NCBI Taxonomy" id="722438"/>
    <lineage>
        <taxon>Bacteria</taxon>
        <taxon>Bacillati</taxon>
        <taxon>Mycoplasmatota</taxon>
        <taxon>Mycoplasmoidales</taxon>
        <taxon>Mycoplasmoidaceae</taxon>
        <taxon>Mycoplasmoides</taxon>
    </lineage>
</organism>
<keyword evidence="2" id="KW-0479">Metal-binding</keyword>
<dbReference type="InterPro" id="IPR029052">
    <property type="entry name" value="Metallo-depent_PP-like"/>
</dbReference>
<feature type="binding site" evidence="2">
    <location>
        <position position="158"/>
    </location>
    <ligand>
        <name>Fe cation</name>
        <dbReference type="ChEBI" id="CHEBI:24875"/>
        <label>2</label>
    </ligand>
</feature>
<proteinExistence type="predicted"/>
<feature type="active site" description="Proton donor" evidence="1">
    <location>
        <position position="72"/>
    </location>
</feature>
<feature type="binding site" evidence="2">
    <location>
        <position position="71"/>
    </location>
    <ligand>
        <name>Fe cation</name>
        <dbReference type="ChEBI" id="CHEBI:24875"/>
        <label>2</label>
    </ligand>
</feature>
<dbReference type="GO" id="GO:0046872">
    <property type="term" value="F:metal ion binding"/>
    <property type="evidence" value="ECO:0007669"/>
    <property type="project" value="UniProtKB-KW"/>
</dbReference>
<gene>
    <name evidence="3" type="ordered locus">MPNE_0406</name>
</gene>
<dbReference type="GO" id="GO:0004113">
    <property type="term" value="F:2',3'-cyclic-nucleotide 3'-phosphodiesterase activity"/>
    <property type="evidence" value="ECO:0007669"/>
    <property type="project" value="TreeGrafter"/>
</dbReference>
<dbReference type="CDD" id="cd07382">
    <property type="entry name" value="MPP_DR1281"/>
    <property type="match status" value="1"/>
</dbReference>
<name>A0A0H3DLJ2_MYCPB</name>
<dbReference type="PANTHER" id="PTHR36303">
    <property type="entry name" value="2',3'-CYCLIC-NUCLEOTIDE 2'-PHOSPHODIESTERASE"/>
    <property type="match status" value="1"/>
</dbReference>
<feature type="binding site" evidence="2">
    <location>
        <position position="183"/>
    </location>
    <ligand>
        <name>Fe cation</name>
        <dbReference type="ChEBI" id="CHEBI:24875"/>
        <label>2</label>
    </ligand>
</feature>
<reference evidence="3 4" key="1">
    <citation type="journal article" date="2010" name="Appl. Environ. Microbiol.">
        <title>Targeted chromosomal knockouts in Mycoplasma pneumoniae.</title>
        <authorList>
            <person name="Krishnakumar R."/>
            <person name="Assad-Garcia N."/>
            <person name="Benders G.A."/>
            <person name="Phan Q."/>
            <person name="Montague M.G."/>
            <person name="Glass J.I."/>
        </authorList>
    </citation>
    <scope>NUCLEOTIDE SEQUENCE [LARGE SCALE GENOMIC DNA]</scope>
    <source>
        <strain evidence="4">ATCC 15531 / DSM 22911 / NBRC 14401 / NCTC 10119 / FH</strain>
    </source>
</reference>
<dbReference type="Proteomes" id="UP000007756">
    <property type="component" value="Chromosome"/>
</dbReference>
<protein>
    <submittedName>
        <fullName evidence="3">Putative metallophosphoesterase</fullName>
    </submittedName>
</protein>
<dbReference type="HOGENOM" id="CLU_068238_0_0_14"/>
<dbReference type="AlphaFoldDB" id="A0A0H3DLJ2"/>
<accession>A0A0H3DLJ2</accession>
<dbReference type="STRING" id="722438.F539_01955"/>
<evidence type="ECO:0000256" key="2">
    <source>
        <dbReference type="PIRSR" id="PIRSR004789-51"/>
    </source>
</evidence>
<dbReference type="SMR" id="A0A0H3DLJ2"/>
<dbReference type="KEGG" id="mpj:MPNE_0406"/>
<dbReference type="NCBIfam" id="TIGR00282">
    <property type="entry name" value="TIGR00282 family metallophosphoesterase"/>
    <property type="match status" value="1"/>
</dbReference>
<feature type="binding site" evidence="2">
    <location>
        <position position="43"/>
    </location>
    <ligand>
        <name>Fe cation</name>
        <dbReference type="ChEBI" id="CHEBI:24875"/>
        <label>2</label>
    </ligand>
</feature>
<dbReference type="EMBL" id="CP002077">
    <property type="protein sequence ID" value="ADK87260.1"/>
    <property type="molecule type" value="Genomic_DNA"/>
</dbReference>
<feature type="binding site" evidence="2">
    <location>
        <position position="185"/>
    </location>
    <ligand>
        <name>Fe cation</name>
        <dbReference type="ChEBI" id="CHEBI:24875"/>
        <label>1</label>
    </ligand>
</feature>